<keyword evidence="12 16" id="KW-0472">Membrane</keyword>
<sequence length="446" mass="50642">MNSRTSQGSIAWIMALLVIPFPTAILYLIFGWKFFDDYGSPGAETPRGGRPARAQDLKLFDMDTTAEWPVLTRVANVPFLAGNAVDLLVDGKATFDSIFEGISKAESYIFVQFYILRDDRLGQELADRLIERAKAGVRIYVLYDDLGSLWLPLAYRKRLRAEGIQIAGFNQRHKFFRFYGPTRLNYRNHRKIVLVDGKTAWVGGHNVGVEYLGADPKYGHWRDTHVKVDGPAALACGLIFREDWEWATGEALPYDPPNDIPKPGRQPVMVMATGPADALEECAIAFTDVIAQSRSRLWIASPYFVPDADVRTALYAASLRGVDVRIMLPDRPDKLLVWLATNAHADTMIEHGIEIHRYRNAFLHQKVVLMDDRIASVGTVNFDNRSFNINFELTLWFPHPRTVKAVETMLTRDFEHCRRQTLDQVKHKPVLQRFIEQGAKLLSPVL</sequence>
<dbReference type="OrthoDB" id="9762009at2"/>
<evidence type="ECO:0000256" key="6">
    <source>
        <dbReference type="ARBA" id="ARBA00022525"/>
    </source>
</evidence>
<evidence type="ECO:0000256" key="16">
    <source>
        <dbReference type="SAM" id="Phobius"/>
    </source>
</evidence>
<evidence type="ECO:0000256" key="3">
    <source>
        <dbReference type="ARBA" id="ARBA00004651"/>
    </source>
</evidence>
<feature type="domain" description="PLD phosphodiesterase" evidence="17">
    <location>
        <begin position="359"/>
        <end position="386"/>
    </location>
</feature>
<organism evidence="18 19">
    <name type="scientific">Arsenicitalea aurantiaca</name>
    <dbReference type="NCBI Taxonomy" id="1783274"/>
    <lineage>
        <taxon>Bacteria</taxon>
        <taxon>Pseudomonadati</taxon>
        <taxon>Pseudomonadota</taxon>
        <taxon>Alphaproteobacteria</taxon>
        <taxon>Hyphomicrobiales</taxon>
        <taxon>Devosiaceae</taxon>
        <taxon>Arsenicitalea</taxon>
    </lineage>
</organism>
<accession>A0A433XGM4</accession>
<keyword evidence="19" id="KW-1185">Reference proteome</keyword>
<dbReference type="Proteomes" id="UP000281547">
    <property type="component" value="Unassembled WGS sequence"/>
</dbReference>
<dbReference type="InterPro" id="IPR022924">
    <property type="entry name" value="Cardiolipin_synthase"/>
</dbReference>
<evidence type="ECO:0000256" key="5">
    <source>
        <dbReference type="ARBA" id="ARBA00022516"/>
    </source>
</evidence>
<dbReference type="Gene3D" id="3.30.870.10">
    <property type="entry name" value="Endonuclease Chain A"/>
    <property type="match status" value="2"/>
</dbReference>
<keyword evidence="10 16" id="KW-1133">Transmembrane helix</keyword>
<evidence type="ECO:0000256" key="8">
    <source>
        <dbReference type="ARBA" id="ARBA00022692"/>
    </source>
</evidence>
<evidence type="ECO:0000313" key="19">
    <source>
        <dbReference type="Proteomes" id="UP000281547"/>
    </source>
</evidence>
<evidence type="ECO:0000256" key="4">
    <source>
        <dbReference type="ARBA" id="ARBA00022475"/>
    </source>
</evidence>
<keyword evidence="11" id="KW-0443">Lipid metabolism</keyword>
<dbReference type="InterPro" id="IPR025202">
    <property type="entry name" value="PLD-like_dom"/>
</dbReference>
<dbReference type="Pfam" id="PF13396">
    <property type="entry name" value="PLDc_N"/>
    <property type="match status" value="1"/>
</dbReference>
<protein>
    <recommendedName>
        <fullName evidence="15">Cardiolipin synthase</fullName>
        <ecNumber evidence="15">2.7.8.-</ecNumber>
    </recommendedName>
</protein>
<feature type="transmembrane region" description="Helical" evidence="16">
    <location>
        <begin position="12"/>
        <end position="32"/>
    </location>
</feature>
<dbReference type="SUPFAM" id="SSF56024">
    <property type="entry name" value="Phospholipase D/nuclease"/>
    <property type="match status" value="2"/>
</dbReference>
<dbReference type="InterPro" id="IPR027379">
    <property type="entry name" value="CLS_N"/>
</dbReference>
<evidence type="ECO:0000256" key="15">
    <source>
        <dbReference type="NCBIfam" id="TIGR04265"/>
    </source>
</evidence>
<keyword evidence="8 16" id="KW-0812">Transmembrane</keyword>
<dbReference type="EMBL" id="RZNJ01000002">
    <property type="protein sequence ID" value="RUT33182.1"/>
    <property type="molecule type" value="Genomic_DNA"/>
</dbReference>
<dbReference type="PANTHER" id="PTHR21248:SF22">
    <property type="entry name" value="PHOSPHOLIPASE D"/>
    <property type="match status" value="1"/>
</dbReference>
<proteinExistence type="predicted"/>
<evidence type="ECO:0000256" key="7">
    <source>
        <dbReference type="ARBA" id="ARBA00022679"/>
    </source>
</evidence>
<evidence type="ECO:0000256" key="13">
    <source>
        <dbReference type="ARBA" id="ARBA00023209"/>
    </source>
</evidence>
<dbReference type="EC" id="2.7.8.-" evidence="15"/>
<keyword evidence="6" id="KW-0964">Secreted</keyword>
<comment type="subcellular location">
    <subcellularLocation>
        <location evidence="3">Cell membrane</location>
        <topology evidence="3">Multi-pass membrane protein</topology>
    </subcellularLocation>
    <subcellularLocation>
        <location evidence="2">Secreted</location>
    </subcellularLocation>
</comment>
<name>A0A433XGM4_9HYPH</name>
<dbReference type="GO" id="GO:0008808">
    <property type="term" value="F:cardiolipin synthase activity"/>
    <property type="evidence" value="ECO:0007669"/>
    <property type="project" value="UniProtKB-UniRule"/>
</dbReference>
<dbReference type="NCBIfam" id="TIGR04265">
    <property type="entry name" value="bac_cardiolipin"/>
    <property type="match status" value="1"/>
</dbReference>
<dbReference type="Pfam" id="PF13091">
    <property type="entry name" value="PLDc_2"/>
    <property type="match status" value="2"/>
</dbReference>
<evidence type="ECO:0000313" key="18">
    <source>
        <dbReference type="EMBL" id="RUT33182.1"/>
    </source>
</evidence>
<dbReference type="AlphaFoldDB" id="A0A433XGM4"/>
<feature type="domain" description="PLD phosphodiesterase" evidence="17">
    <location>
        <begin position="184"/>
        <end position="211"/>
    </location>
</feature>
<evidence type="ECO:0000256" key="10">
    <source>
        <dbReference type="ARBA" id="ARBA00022989"/>
    </source>
</evidence>
<dbReference type="InterPro" id="IPR001736">
    <property type="entry name" value="PLipase_D/transphosphatidylase"/>
</dbReference>
<evidence type="ECO:0000256" key="9">
    <source>
        <dbReference type="ARBA" id="ARBA00022737"/>
    </source>
</evidence>
<reference evidence="18 19" key="1">
    <citation type="journal article" date="2016" name="Int. J. Syst. Evol. Microbiol.">
        <title>Arsenicitalea aurantiaca gen. nov., sp. nov., a new member of the family Hyphomicrobiaceae, isolated from high-arsenic sediment.</title>
        <authorList>
            <person name="Mu Y."/>
            <person name="Zhou L."/>
            <person name="Zeng X.C."/>
            <person name="Liu L."/>
            <person name="Pan Y."/>
            <person name="Chen X."/>
            <person name="Wang J."/>
            <person name="Li S."/>
            <person name="Li W.J."/>
            <person name="Wang Y."/>
        </authorList>
    </citation>
    <scope>NUCLEOTIDE SEQUENCE [LARGE SCALE GENOMIC DNA]</scope>
    <source>
        <strain evidence="18 19">42-50</strain>
    </source>
</reference>
<evidence type="ECO:0000259" key="17">
    <source>
        <dbReference type="PROSITE" id="PS50035"/>
    </source>
</evidence>
<keyword evidence="4" id="KW-1003">Cell membrane</keyword>
<comment type="caution">
    <text evidence="18">The sequence shown here is derived from an EMBL/GenBank/DDBJ whole genome shotgun (WGS) entry which is preliminary data.</text>
</comment>
<evidence type="ECO:0000256" key="14">
    <source>
        <dbReference type="ARBA" id="ARBA00023264"/>
    </source>
</evidence>
<keyword evidence="9" id="KW-0677">Repeat</keyword>
<evidence type="ECO:0000256" key="2">
    <source>
        <dbReference type="ARBA" id="ARBA00004613"/>
    </source>
</evidence>
<evidence type="ECO:0000256" key="1">
    <source>
        <dbReference type="ARBA" id="ARBA00003145"/>
    </source>
</evidence>
<dbReference type="PROSITE" id="PS50035">
    <property type="entry name" value="PLD"/>
    <property type="match status" value="2"/>
</dbReference>
<keyword evidence="5" id="KW-0444">Lipid biosynthesis</keyword>
<keyword evidence="7" id="KW-0808">Transferase</keyword>
<dbReference type="SMART" id="SM00155">
    <property type="entry name" value="PLDc"/>
    <property type="match status" value="2"/>
</dbReference>
<dbReference type="GO" id="GO:0032049">
    <property type="term" value="P:cardiolipin biosynthetic process"/>
    <property type="evidence" value="ECO:0007669"/>
    <property type="project" value="UniProtKB-UniRule"/>
</dbReference>
<gene>
    <name evidence="18" type="primary">cls</name>
    <name evidence="18" type="ORF">EMQ25_05525</name>
</gene>
<evidence type="ECO:0000256" key="11">
    <source>
        <dbReference type="ARBA" id="ARBA00023098"/>
    </source>
</evidence>
<keyword evidence="14" id="KW-1208">Phospholipid metabolism</keyword>
<dbReference type="PANTHER" id="PTHR21248">
    <property type="entry name" value="CARDIOLIPIN SYNTHASE"/>
    <property type="match status" value="1"/>
</dbReference>
<evidence type="ECO:0000256" key="12">
    <source>
        <dbReference type="ARBA" id="ARBA00023136"/>
    </source>
</evidence>
<comment type="function">
    <text evidence="1">Could be a virulence factor.</text>
</comment>
<keyword evidence="13" id="KW-0594">Phospholipid biosynthesis</keyword>
<dbReference type="GO" id="GO:0005576">
    <property type="term" value="C:extracellular region"/>
    <property type="evidence" value="ECO:0007669"/>
    <property type="project" value="UniProtKB-SubCell"/>
</dbReference>
<dbReference type="GO" id="GO:0005886">
    <property type="term" value="C:plasma membrane"/>
    <property type="evidence" value="ECO:0007669"/>
    <property type="project" value="UniProtKB-SubCell"/>
</dbReference>